<dbReference type="OrthoDB" id="9810317at2"/>
<dbReference type="GO" id="GO:0020037">
    <property type="term" value="F:heme binding"/>
    <property type="evidence" value="ECO:0007669"/>
    <property type="project" value="InterPro"/>
</dbReference>
<dbReference type="HOGENOM" id="CLU_251159_0_0_7"/>
<dbReference type="PROSITE" id="PS51007">
    <property type="entry name" value="CYTC"/>
    <property type="match status" value="1"/>
</dbReference>
<keyword evidence="3 4" id="KW-0408">Iron</keyword>
<dbReference type="KEGG" id="gur:Gura_0076"/>
<evidence type="ECO:0000313" key="7">
    <source>
        <dbReference type="Proteomes" id="UP000006695"/>
    </source>
</evidence>
<dbReference type="PANTHER" id="PTHR35038">
    <property type="entry name" value="DISSIMILATORY SULFITE REDUCTASE SIRA"/>
    <property type="match status" value="1"/>
</dbReference>
<dbReference type="Proteomes" id="UP000006695">
    <property type="component" value="Chromosome"/>
</dbReference>
<dbReference type="Gene3D" id="1.10.1130.10">
    <property type="entry name" value="Flavocytochrome C3, Chain A"/>
    <property type="match status" value="1"/>
</dbReference>
<keyword evidence="4" id="KW-0349">Heme</keyword>
<proteinExistence type="predicted"/>
<dbReference type="GO" id="GO:0009055">
    <property type="term" value="F:electron transfer activity"/>
    <property type="evidence" value="ECO:0007669"/>
    <property type="project" value="InterPro"/>
</dbReference>
<dbReference type="STRING" id="351605.Gura_0076"/>
<feature type="domain" description="Cytochrome c" evidence="5">
    <location>
        <begin position="443"/>
        <end position="539"/>
    </location>
</feature>
<evidence type="ECO:0000256" key="2">
    <source>
        <dbReference type="ARBA" id="ARBA00022729"/>
    </source>
</evidence>
<reference evidence="6 7" key="1">
    <citation type="submission" date="2007-05" db="EMBL/GenBank/DDBJ databases">
        <title>Complete sequence of Geobacter uraniireducens Rf4.</title>
        <authorList>
            <consortium name="US DOE Joint Genome Institute"/>
            <person name="Copeland A."/>
            <person name="Lucas S."/>
            <person name="Lapidus A."/>
            <person name="Barry K."/>
            <person name="Detter J.C."/>
            <person name="Glavina del Rio T."/>
            <person name="Hammon N."/>
            <person name="Israni S."/>
            <person name="Dalin E."/>
            <person name="Tice H."/>
            <person name="Pitluck S."/>
            <person name="Chertkov O."/>
            <person name="Brettin T."/>
            <person name="Bruce D."/>
            <person name="Han C."/>
            <person name="Schmutz J."/>
            <person name="Larimer F."/>
            <person name="Land M."/>
            <person name="Hauser L."/>
            <person name="Kyrpides N."/>
            <person name="Mikhailova N."/>
            <person name="Shelobolina E."/>
            <person name="Aklujkar M."/>
            <person name="Lovley D."/>
            <person name="Richardson P."/>
        </authorList>
    </citation>
    <scope>NUCLEOTIDE SEQUENCE [LARGE SCALE GENOMIC DNA]</scope>
    <source>
        <strain evidence="6 7">Rf4</strain>
    </source>
</reference>
<dbReference type="SUPFAM" id="SSF48695">
    <property type="entry name" value="Multiheme cytochromes"/>
    <property type="match status" value="5"/>
</dbReference>
<gene>
    <name evidence="6" type="ordered locus">Gura_0076</name>
</gene>
<dbReference type="InterPro" id="IPR036280">
    <property type="entry name" value="Multihaem_cyt_sf"/>
</dbReference>
<keyword evidence="7" id="KW-1185">Reference proteome</keyword>
<evidence type="ECO:0000256" key="4">
    <source>
        <dbReference type="PROSITE-ProRule" id="PRU00433"/>
    </source>
</evidence>
<protein>
    <submittedName>
        <fullName evidence="6">Cytochrome C family protein</fullName>
    </submittedName>
</protein>
<dbReference type="InterPro" id="IPR010176">
    <property type="entry name" value="C4xCH_C2xCH_motif_GEOSU"/>
</dbReference>
<name>A5GDQ9_GEOUR</name>
<evidence type="ECO:0000256" key="1">
    <source>
        <dbReference type="ARBA" id="ARBA00022723"/>
    </source>
</evidence>
<dbReference type="RefSeq" id="WP_011937021.1">
    <property type="nucleotide sequence ID" value="NC_009483.1"/>
</dbReference>
<dbReference type="EMBL" id="CP000698">
    <property type="protein sequence ID" value="ABQ24292.1"/>
    <property type="molecule type" value="Genomic_DNA"/>
</dbReference>
<evidence type="ECO:0000256" key="3">
    <source>
        <dbReference type="ARBA" id="ARBA00023004"/>
    </source>
</evidence>
<evidence type="ECO:0000313" key="6">
    <source>
        <dbReference type="EMBL" id="ABQ24292.1"/>
    </source>
</evidence>
<dbReference type="NCBIfam" id="TIGR01904">
    <property type="entry name" value="GSu_C4xC__C2xCH"/>
    <property type="match status" value="9"/>
</dbReference>
<keyword evidence="2" id="KW-0732">Signal</keyword>
<dbReference type="GO" id="GO:0046872">
    <property type="term" value="F:metal ion binding"/>
    <property type="evidence" value="ECO:0007669"/>
    <property type="project" value="UniProtKB-KW"/>
</dbReference>
<sequence length="1438" mass="147752">MSTLISGIKGKVTMMMIRQNPKMGVQRIKRVGWLSATILGLFFASVISVRAADLLHNSADTASKKWQAQGGWGVTGGKYGKFDCATCHEPDAANLRNIRKTITTQNGESWPSGSPSVDVTFLNSTSMGYDKGGHAASSRICEVCHSANQFHNFNTANNTGGLSHPTPNAVCTSCHKHNTGFKAACGGCHGNPPTAAVLGGDYGLIGTPRASNAMAAGQVGAHATHTQTRNMVCDTCHYINNGTIKMPNLSNTIDIGFYGFGGKVTSGTYVPYSSTSRGYRIASGTANTTMATVVTSYANANKCSGVYCHGGGVKVGATQVKAPLTGGNNIAPQWTAVSQNQCGSCHGVDAASPPTMGSHVKHVVPVWSAQSGNCDLCHPAIDMSHVQGSLRWEMKVTDARVGANATYKGLDKGATGDLAPSDTYGQCTNVACHTDGKGGAPRLDATWGSSTFNADCSGCHGGNAGSSAPIASDMHGQHINQIGVNGVNFGCVECHAQTVTADRTIGVLGNHLNQLVNYSGARAGKNKAACNSAYCHSDGKGNAGMAVSWSGGTPIDNCIGCHGSASPADFASVYGEPNYASTGGGAARGNSHKKHVAAGSASCIYCHGGTVTGTGALTGANHIDMTIQVAPGGGESFGYPGGKTCSTISCHGSGSPNAVWGATLPADCTGCHGGNAAVAPNDIKTGQHTRHINNVSVNGVNYGCAECHAQTVNADLTISNSTLHVNKFTNYSGARAGKNTAACNAAYCHSDGKGSAGIAVNWATGPAIDNCTGCHGAASPADFASVYGEPNYAGTGSGAERANSHKKHVGTSGSSTCIYCHAGTVAVDGKLAGANHMDKSIQVSPGGGKDFGYPGGKTCSNITCHGAGSPDAVWGATMPVDCTGCHGGNSASFKPISSNMHKPHVSQSGLNGENYGCVECHAQTVNGDRLVSNQGNHGNQFPNYSGARAGKIVASCNASYCHGDGKGSAGMAVSWAGGTPINNCIGCHGAASPADFTSIAGEPNYANAGIGLYKANSHRSHTAAGASTCETCHINTVTTDGTAILGTGLHIDRSINVNFNTTKAGATANYDPVTRTCNNISCHGGGNPRWGDISAGCSACHPNPAGLHTVHIRDMLSAGMVAFYNFTGNRSVGTYYRFGCANCHPTDTAKHRNGQVEVTFNKNKAGAGYLTTLNNLVSDDTGGYTKGGANNFTCETVYCHSNGRTLSLVAGDYRQTPNWYGGSFGGNRCGGCHDNPPQYAGQSHYVAESSLGDNGTPPYAESGHMVGIHFMNTYVGNNMNGYLGYSSSGSMAHGNPALATTISCYTCHSGIVSSSQIDTYAMSGTSSNFRCEACHTSSSRTRLQPGEIVNASLHINGAKDVAFAPISIKTKAQLANVANALGWSRSGNYKADTSYDSADLSVATWNAQTKTCLTACHVNQPDITWGAQLKCVSCHANQ</sequence>
<dbReference type="InterPro" id="IPR051829">
    <property type="entry name" value="Multiheme_Cytochr_ET"/>
</dbReference>
<dbReference type="GO" id="GO:0016491">
    <property type="term" value="F:oxidoreductase activity"/>
    <property type="evidence" value="ECO:0007669"/>
    <property type="project" value="TreeGrafter"/>
</dbReference>
<dbReference type="Pfam" id="PF09698">
    <property type="entry name" value="GSu_C4xC__C2xCH"/>
    <property type="match status" value="6"/>
</dbReference>
<keyword evidence="1 4" id="KW-0479">Metal-binding</keyword>
<dbReference type="InterPro" id="IPR009056">
    <property type="entry name" value="Cyt_c-like_dom"/>
</dbReference>
<organism evidence="6 7">
    <name type="scientific">Geotalea uraniireducens (strain Rf4)</name>
    <name type="common">Geobacter uraniireducens</name>
    <dbReference type="NCBI Taxonomy" id="351605"/>
    <lineage>
        <taxon>Bacteria</taxon>
        <taxon>Pseudomonadati</taxon>
        <taxon>Thermodesulfobacteriota</taxon>
        <taxon>Desulfuromonadia</taxon>
        <taxon>Geobacterales</taxon>
        <taxon>Geobacteraceae</taxon>
        <taxon>Geotalea</taxon>
    </lineage>
</organism>
<accession>A5GDQ9</accession>
<evidence type="ECO:0000259" key="5">
    <source>
        <dbReference type="PROSITE" id="PS51007"/>
    </source>
</evidence>
<dbReference type="PANTHER" id="PTHR35038:SF6">
    <property type="entry name" value="SURFACE LOCALIZED DECAHEME CYTOCHROME C LIPOPROTEIN"/>
    <property type="match status" value="1"/>
</dbReference>